<dbReference type="Pfam" id="PF17258">
    <property type="entry name" value="DUF5324"/>
    <property type="match status" value="1"/>
</dbReference>
<feature type="transmembrane region" description="Helical" evidence="2">
    <location>
        <begin position="191"/>
        <end position="213"/>
    </location>
</feature>
<keyword evidence="2" id="KW-0472">Membrane</keyword>
<evidence type="ECO:0000256" key="2">
    <source>
        <dbReference type="SAM" id="Phobius"/>
    </source>
</evidence>
<evidence type="ECO:0000256" key="1">
    <source>
        <dbReference type="SAM" id="MobiDB-lite"/>
    </source>
</evidence>
<keyword evidence="2" id="KW-1133">Transmembrane helix</keyword>
<organism evidence="3">
    <name type="scientific">Kitasatospora sp. CMC57</name>
    <dbReference type="NCBI Taxonomy" id="3231513"/>
    <lineage>
        <taxon>Bacteria</taxon>
        <taxon>Bacillati</taxon>
        <taxon>Actinomycetota</taxon>
        <taxon>Actinomycetes</taxon>
        <taxon>Kitasatosporales</taxon>
        <taxon>Streptomycetaceae</taxon>
        <taxon>Kitasatospora</taxon>
    </lineage>
</organism>
<proteinExistence type="predicted"/>
<gene>
    <name evidence="3" type="ORF">KCMC57_31800</name>
</gene>
<feature type="region of interest" description="Disordered" evidence="1">
    <location>
        <begin position="222"/>
        <end position="295"/>
    </location>
</feature>
<dbReference type="EMBL" id="AP035881">
    <property type="protein sequence ID" value="BFP46812.1"/>
    <property type="molecule type" value="Genomic_DNA"/>
</dbReference>
<sequence>MCIQDATEEEKPVTRLDSARDTADRTKDTLAPYAATAKETAQHYVAVMDEARHRLAPKVQAAGTQAMTGAGQAAHAARVQYAKHVAPQLEHAFGSLPPQTQKSTLKAVHRAQEAALAAKLSATRAADQARVTVLPRVTDAVEQARASITPVAQEAQLRSAAAFTALHGHVSAAEISELAAKNAKKERRHGWSTGLAVTGALAIASGLVAWQWWRSRSNPEWLVEPPTEPAPVPAADAQLNGSGRVGTGATATSTPSVSPDAATGSATGPVTASDAAEDDSDHGDQPKPHDPRKPH</sequence>
<dbReference type="AlphaFoldDB" id="A0AB33JUS8"/>
<keyword evidence="2" id="KW-0812">Transmembrane</keyword>
<accession>A0AB33JUS8</accession>
<evidence type="ECO:0000313" key="3">
    <source>
        <dbReference type="EMBL" id="BFP46812.1"/>
    </source>
</evidence>
<protein>
    <submittedName>
        <fullName evidence="3">DUF5324 family protein</fullName>
    </submittedName>
</protein>
<reference evidence="3" key="1">
    <citation type="submission" date="2024-07" db="EMBL/GenBank/DDBJ databases">
        <title>Complete genome sequences of cellulolytic bacteria, Kitasatospora sp. CMC57 and Streptomyces sp. CMC78, isolated from Japanese agricultural soil.</title>
        <authorList>
            <person name="Hashimoto T."/>
            <person name="Ito M."/>
            <person name="Iwamoto M."/>
            <person name="Fukahori D."/>
            <person name="Shoda T."/>
            <person name="Sakoda M."/>
            <person name="Morohoshi T."/>
            <person name="Mitsuboshi M."/>
            <person name="Nishizawa T."/>
        </authorList>
    </citation>
    <scope>NUCLEOTIDE SEQUENCE</scope>
    <source>
        <strain evidence="3">CMC57</strain>
    </source>
</reference>
<feature type="region of interest" description="Disordered" evidence="1">
    <location>
        <begin position="1"/>
        <end position="26"/>
    </location>
</feature>
<dbReference type="InterPro" id="IPR035214">
    <property type="entry name" value="DUF5324"/>
</dbReference>
<feature type="compositionally biased region" description="Basic and acidic residues" evidence="1">
    <location>
        <begin position="282"/>
        <end position="295"/>
    </location>
</feature>
<name>A0AB33JUS8_9ACTN</name>
<feature type="compositionally biased region" description="Basic and acidic residues" evidence="1">
    <location>
        <begin position="9"/>
        <end position="26"/>
    </location>
</feature>